<dbReference type="Pfam" id="PF02310">
    <property type="entry name" value="B12-binding"/>
    <property type="match status" value="1"/>
</dbReference>
<evidence type="ECO:0000256" key="16">
    <source>
        <dbReference type="ARBA" id="ARBA00023167"/>
    </source>
</evidence>
<dbReference type="Gene3D" id="3.20.20.330">
    <property type="entry name" value="Homocysteine-binding-like domain"/>
    <property type="match status" value="1"/>
</dbReference>
<comment type="function">
    <text evidence="18">Catalyzes the transfer of a methyl group from methyl-cobalamin to homocysteine, yielding enzyme-bound cob(I)alamin and methionine. Subsequently, remethylates the cofactor using methyltetrahydrofolate.</text>
</comment>
<dbReference type="PROSITE" id="PS50972">
    <property type="entry name" value="PTERIN_BINDING"/>
    <property type="match status" value="1"/>
</dbReference>
<evidence type="ECO:0000256" key="7">
    <source>
        <dbReference type="ARBA" id="ARBA00012032"/>
    </source>
</evidence>
<evidence type="ECO:0000256" key="14">
    <source>
        <dbReference type="ARBA" id="ARBA00022723"/>
    </source>
</evidence>
<dbReference type="InterPro" id="IPR011005">
    <property type="entry name" value="Dihydropteroate_synth-like_sf"/>
</dbReference>
<evidence type="ECO:0000259" key="23">
    <source>
        <dbReference type="PROSITE" id="PS51332"/>
    </source>
</evidence>
<feature type="domain" description="Hcy-binding" evidence="21">
    <location>
        <begin position="1"/>
        <end position="283"/>
    </location>
</feature>
<dbReference type="InterPro" id="IPR000489">
    <property type="entry name" value="Pterin-binding_dom"/>
</dbReference>
<dbReference type="InterPro" id="IPR036724">
    <property type="entry name" value="Cobalamin-bd_sf"/>
</dbReference>
<dbReference type="CDD" id="cd02070">
    <property type="entry name" value="corrinoid_protein_B12-BD"/>
    <property type="match status" value="1"/>
</dbReference>
<dbReference type="InterPro" id="IPR003759">
    <property type="entry name" value="Cbl-bd_cap"/>
</dbReference>
<dbReference type="Gene3D" id="1.10.1240.10">
    <property type="entry name" value="Methionine synthase domain"/>
    <property type="match status" value="1"/>
</dbReference>
<feature type="binding site" evidence="20">
    <location>
        <position position="268"/>
    </location>
    <ligand>
        <name>Zn(2+)</name>
        <dbReference type="ChEBI" id="CHEBI:29105"/>
    </ligand>
</feature>
<gene>
    <name evidence="25" type="ORF">CSX02_13125</name>
</gene>
<dbReference type="SUPFAM" id="SSF51717">
    <property type="entry name" value="Dihydropteroate synthetase-like"/>
    <property type="match status" value="1"/>
</dbReference>
<evidence type="ECO:0000256" key="6">
    <source>
        <dbReference type="ARBA" id="ARBA00010854"/>
    </source>
</evidence>
<evidence type="ECO:0000256" key="1">
    <source>
        <dbReference type="ARBA" id="ARBA00001700"/>
    </source>
</evidence>
<keyword evidence="9 20" id="KW-0489">Methyltransferase</keyword>
<reference evidence="25 26" key="1">
    <citation type="submission" date="2017-10" db="EMBL/GenBank/DDBJ databases">
        <title>Resolving the taxonomy of Roseburia spp., Eubacterium rectale and Agathobacter spp. through phylogenomic analysis.</title>
        <authorList>
            <person name="Sheridan P.O."/>
            <person name="Walker A.W."/>
            <person name="Duncan S.H."/>
            <person name="Scott K.P."/>
            <person name="Toole P.W.O."/>
            <person name="Luis P."/>
            <person name="Flint H.J."/>
        </authorList>
    </citation>
    <scope>NUCLEOTIDE SEQUENCE [LARGE SCALE GENOMIC DNA]</scope>
    <source>
        <strain evidence="25 26">JK623</strain>
    </source>
</reference>
<keyword evidence="26" id="KW-1185">Reference proteome</keyword>
<dbReference type="InterPro" id="IPR036594">
    <property type="entry name" value="Meth_synthase_dom"/>
</dbReference>
<protein>
    <recommendedName>
        <fullName evidence="8">Methionine synthase</fullName>
        <ecNumber evidence="7">2.1.1.13</ecNumber>
    </recommendedName>
    <alternativeName>
        <fullName evidence="19">5-methyltetrahydrofolate--homocysteine methyltransferase</fullName>
    </alternativeName>
</protein>
<dbReference type="PANTHER" id="PTHR45833:SF1">
    <property type="entry name" value="METHIONINE SYNTHASE"/>
    <property type="match status" value="1"/>
</dbReference>
<keyword evidence="14 20" id="KW-0479">Metal-binding</keyword>
<evidence type="ECO:0000256" key="15">
    <source>
        <dbReference type="ARBA" id="ARBA00022833"/>
    </source>
</evidence>
<organism evidence="25 26">
    <name type="scientific">Agathobacter ruminis</name>
    <dbReference type="NCBI Taxonomy" id="1712665"/>
    <lineage>
        <taxon>Bacteria</taxon>
        <taxon>Bacillati</taxon>
        <taxon>Bacillota</taxon>
        <taxon>Clostridia</taxon>
        <taxon>Lachnospirales</taxon>
        <taxon>Lachnospiraceae</taxon>
        <taxon>Agathobacter</taxon>
    </lineage>
</organism>
<comment type="cofactor">
    <cofactor evidence="2 20">
        <name>Zn(2+)</name>
        <dbReference type="ChEBI" id="CHEBI:29105"/>
    </cofactor>
</comment>
<dbReference type="GO" id="GO:0008705">
    <property type="term" value="F:methionine synthase activity"/>
    <property type="evidence" value="ECO:0007669"/>
    <property type="project" value="UniProtKB-EC"/>
</dbReference>
<dbReference type="GO" id="GO:0032259">
    <property type="term" value="P:methylation"/>
    <property type="evidence" value="ECO:0007669"/>
    <property type="project" value="UniProtKB-KW"/>
</dbReference>
<evidence type="ECO:0000259" key="21">
    <source>
        <dbReference type="PROSITE" id="PS50970"/>
    </source>
</evidence>
<dbReference type="GO" id="GO:0050667">
    <property type="term" value="P:homocysteine metabolic process"/>
    <property type="evidence" value="ECO:0007669"/>
    <property type="project" value="TreeGrafter"/>
</dbReference>
<reference evidence="25 26" key="2">
    <citation type="submission" date="2017-10" db="EMBL/GenBank/DDBJ databases">
        <authorList>
            <person name="Banno H."/>
            <person name="Chua N.-H."/>
        </authorList>
    </citation>
    <scope>NUCLEOTIDE SEQUENCE [LARGE SCALE GENOMIC DNA]</scope>
    <source>
        <strain evidence="25 26">JK623</strain>
    </source>
</reference>
<evidence type="ECO:0000313" key="26">
    <source>
        <dbReference type="Proteomes" id="UP000224563"/>
    </source>
</evidence>
<keyword evidence="12 20" id="KW-0808">Transferase</keyword>
<dbReference type="InterPro" id="IPR003726">
    <property type="entry name" value="HCY_dom"/>
</dbReference>
<evidence type="ECO:0000259" key="22">
    <source>
        <dbReference type="PROSITE" id="PS50972"/>
    </source>
</evidence>
<dbReference type="FunFam" id="3.40.50.280:FF:000003">
    <property type="entry name" value="Dimethylamine methyltransferase corrinoid protein"/>
    <property type="match status" value="1"/>
</dbReference>
<dbReference type="Proteomes" id="UP000224563">
    <property type="component" value="Unassembled WGS sequence"/>
</dbReference>
<dbReference type="GO" id="GO:0046653">
    <property type="term" value="P:tetrahydrofolate metabolic process"/>
    <property type="evidence" value="ECO:0007669"/>
    <property type="project" value="TreeGrafter"/>
</dbReference>
<evidence type="ECO:0000256" key="18">
    <source>
        <dbReference type="ARBA" id="ARBA00025552"/>
    </source>
</evidence>
<dbReference type="SMART" id="SM01018">
    <property type="entry name" value="B12-binding_2"/>
    <property type="match status" value="1"/>
</dbReference>
<dbReference type="PROSITE" id="PS51337">
    <property type="entry name" value="B12_BINDING_NTER"/>
    <property type="match status" value="1"/>
</dbReference>
<accession>A0A2G3DYV9</accession>
<dbReference type="RefSeq" id="WP_099387012.1">
    <property type="nucleotide sequence ID" value="NZ_JANSWH010000092.1"/>
</dbReference>
<feature type="domain" description="B12-binding N-terminal" evidence="24">
    <location>
        <begin position="600"/>
        <end position="693"/>
    </location>
</feature>
<name>A0A2G3DYV9_9FIRM</name>
<comment type="pathway">
    <text evidence="4">Amino-acid biosynthesis; L-methionine biosynthesis via de novo pathway; L-methionine from L-homocysteine (MetH route): step 1/1.</text>
</comment>
<evidence type="ECO:0000256" key="2">
    <source>
        <dbReference type="ARBA" id="ARBA00001947"/>
    </source>
</evidence>
<dbReference type="PROSITE" id="PS51332">
    <property type="entry name" value="B12_BINDING"/>
    <property type="match status" value="1"/>
</dbReference>
<keyword evidence="13" id="KW-0949">S-adenosyl-L-methionine</keyword>
<evidence type="ECO:0000313" key="25">
    <source>
        <dbReference type="EMBL" id="PHU36222.1"/>
    </source>
</evidence>
<dbReference type="PROSITE" id="PS50970">
    <property type="entry name" value="HCY"/>
    <property type="match status" value="1"/>
</dbReference>
<evidence type="ECO:0000256" key="9">
    <source>
        <dbReference type="ARBA" id="ARBA00022603"/>
    </source>
</evidence>
<dbReference type="GO" id="GO:0005829">
    <property type="term" value="C:cytosol"/>
    <property type="evidence" value="ECO:0007669"/>
    <property type="project" value="TreeGrafter"/>
</dbReference>
<keyword evidence="16" id="KW-0486">Methionine biosynthesis</keyword>
<dbReference type="PANTHER" id="PTHR45833">
    <property type="entry name" value="METHIONINE SYNTHASE"/>
    <property type="match status" value="1"/>
</dbReference>
<evidence type="ECO:0000256" key="8">
    <source>
        <dbReference type="ARBA" id="ARBA00013998"/>
    </source>
</evidence>
<evidence type="ECO:0000256" key="4">
    <source>
        <dbReference type="ARBA" id="ARBA00005178"/>
    </source>
</evidence>
<evidence type="ECO:0000256" key="13">
    <source>
        <dbReference type="ARBA" id="ARBA00022691"/>
    </source>
</evidence>
<evidence type="ECO:0000256" key="20">
    <source>
        <dbReference type="PROSITE-ProRule" id="PRU00333"/>
    </source>
</evidence>
<comment type="cofactor">
    <cofactor evidence="3">
        <name>methylcob(III)alamin</name>
        <dbReference type="ChEBI" id="CHEBI:28115"/>
    </cofactor>
</comment>
<dbReference type="SUPFAM" id="SSF82282">
    <property type="entry name" value="Homocysteine S-methyltransferase"/>
    <property type="match status" value="1"/>
</dbReference>
<keyword evidence="10" id="KW-0028">Amino-acid biosynthesis</keyword>
<dbReference type="InterPro" id="IPR050554">
    <property type="entry name" value="Met_Synthase/Corrinoid"/>
</dbReference>
<dbReference type="Pfam" id="PF00809">
    <property type="entry name" value="Pterin_bind"/>
    <property type="match status" value="1"/>
</dbReference>
<evidence type="ECO:0000256" key="3">
    <source>
        <dbReference type="ARBA" id="ARBA00001956"/>
    </source>
</evidence>
<dbReference type="EC" id="2.1.1.13" evidence="7"/>
<dbReference type="Gene3D" id="3.40.50.280">
    <property type="entry name" value="Cobalamin-binding domain"/>
    <property type="match status" value="1"/>
</dbReference>
<evidence type="ECO:0000256" key="19">
    <source>
        <dbReference type="ARBA" id="ARBA00031040"/>
    </source>
</evidence>
<dbReference type="SUPFAM" id="SSF47644">
    <property type="entry name" value="Methionine synthase domain"/>
    <property type="match status" value="1"/>
</dbReference>
<dbReference type="InterPro" id="IPR036589">
    <property type="entry name" value="HCY_dom_sf"/>
</dbReference>
<comment type="similarity">
    <text evidence="6">Belongs to the methylamine corrinoid protein family.</text>
</comment>
<dbReference type="AlphaFoldDB" id="A0A2G3DYV9"/>
<dbReference type="EMBL" id="PDYG01000135">
    <property type="protein sequence ID" value="PHU36222.1"/>
    <property type="molecule type" value="Genomic_DNA"/>
</dbReference>
<feature type="binding site" evidence="20">
    <location>
        <position position="205"/>
    </location>
    <ligand>
        <name>Zn(2+)</name>
        <dbReference type="ChEBI" id="CHEBI:29105"/>
    </ligand>
</feature>
<keyword evidence="17" id="KW-0170">Cobalt</keyword>
<dbReference type="GO" id="GO:0031419">
    <property type="term" value="F:cobalamin binding"/>
    <property type="evidence" value="ECO:0007669"/>
    <property type="project" value="UniProtKB-KW"/>
</dbReference>
<evidence type="ECO:0000256" key="17">
    <source>
        <dbReference type="ARBA" id="ARBA00023285"/>
    </source>
</evidence>
<comment type="caution">
    <text evidence="25">The sequence shown here is derived from an EMBL/GenBank/DDBJ whole genome shotgun (WGS) entry which is preliminary data.</text>
</comment>
<dbReference type="Pfam" id="PF02607">
    <property type="entry name" value="B12-binding_2"/>
    <property type="match status" value="1"/>
</dbReference>
<dbReference type="InterPro" id="IPR006158">
    <property type="entry name" value="Cobalamin-bd"/>
</dbReference>
<evidence type="ECO:0000256" key="11">
    <source>
        <dbReference type="ARBA" id="ARBA00022628"/>
    </source>
</evidence>
<dbReference type="GO" id="GO:0046872">
    <property type="term" value="F:metal ion binding"/>
    <property type="evidence" value="ECO:0007669"/>
    <property type="project" value="UniProtKB-KW"/>
</dbReference>
<keyword evidence="11" id="KW-0846">Cobalamin</keyword>
<feature type="domain" description="B12-binding" evidence="23">
    <location>
        <begin position="696"/>
        <end position="818"/>
    </location>
</feature>
<dbReference type="Pfam" id="PF02574">
    <property type="entry name" value="S-methyl_trans"/>
    <property type="match status" value="1"/>
</dbReference>
<comment type="similarity">
    <text evidence="5">Belongs to the vitamin-B12 dependent methionine synthase family.</text>
</comment>
<comment type="catalytic activity">
    <reaction evidence="1">
        <text>(6S)-5-methyl-5,6,7,8-tetrahydrofolate + L-homocysteine = (6S)-5,6,7,8-tetrahydrofolate + L-methionine</text>
        <dbReference type="Rhea" id="RHEA:11172"/>
        <dbReference type="ChEBI" id="CHEBI:18608"/>
        <dbReference type="ChEBI" id="CHEBI:57453"/>
        <dbReference type="ChEBI" id="CHEBI:57844"/>
        <dbReference type="ChEBI" id="CHEBI:58199"/>
        <dbReference type="EC" id="2.1.1.13"/>
    </reaction>
</comment>
<dbReference type="SUPFAM" id="SSF52242">
    <property type="entry name" value="Cobalamin (vitamin B12)-binding domain"/>
    <property type="match status" value="1"/>
</dbReference>
<evidence type="ECO:0000256" key="12">
    <source>
        <dbReference type="ARBA" id="ARBA00022679"/>
    </source>
</evidence>
<dbReference type="Gene3D" id="3.20.20.20">
    <property type="entry name" value="Dihydropteroate synthase-like"/>
    <property type="match status" value="1"/>
</dbReference>
<evidence type="ECO:0000256" key="10">
    <source>
        <dbReference type="ARBA" id="ARBA00022605"/>
    </source>
</evidence>
<evidence type="ECO:0000256" key="5">
    <source>
        <dbReference type="ARBA" id="ARBA00010398"/>
    </source>
</evidence>
<feature type="binding site" evidence="20">
    <location>
        <position position="269"/>
    </location>
    <ligand>
        <name>Zn(2+)</name>
        <dbReference type="ChEBI" id="CHEBI:29105"/>
    </ligand>
</feature>
<keyword evidence="15 20" id="KW-0862">Zinc</keyword>
<feature type="domain" description="Pterin-binding" evidence="22">
    <location>
        <begin position="330"/>
        <end position="573"/>
    </location>
</feature>
<evidence type="ECO:0000259" key="24">
    <source>
        <dbReference type="PROSITE" id="PS51337"/>
    </source>
</evidence>
<proteinExistence type="inferred from homology"/>
<dbReference type="UniPathway" id="UPA00051">
    <property type="reaction ID" value="UER00081"/>
</dbReference>
<sequence>MSNQKFTILDGGMGTMLQAAGLAPGEHPEVFGYEHPDVVRDVHKKYIDAGSRVIYANTFGGNPRKLEGCPIDTEIAVSTAVSTAREAAKQGEEMYHEPVAVALDVGPIGELLEPLGTVSFEDAYESYKETMIAGAGAGADLVVIETFTDLLDAKAAALAALENTDLPVWVTMTFEQNGRTFTGTSIAAFALTMEALGVKAVGINCSLGPNEILPLARELSEWTNLPIVIKPNAGLPDPETGEYRLGAEDFAEQMMQYKGLPLIAMGGCCGTNPDYIRALYAQMQQNDIARIPLTGSGAYQFDGTGLFTEPRTGARRGICSSTNVAEYGGVRVIGERLNPTGKKKFQQALLDHDMDYICKIALEEEEAGADILDVNVGVPGADEKTLMVEVVKALQGVISVPLQIDSAEADVVEAALRVYAGRAIVNSVNADDERLDAFLPVLKKYGAATVGLCLDEDGIPETAEGRIEKAKYITKRVTEYGIPKSDILIDCLTLTVSAQQNQAIETLKALRAVHEMGLHACLGVSNISFGLPARSHITENFLIQAMQCGLDFPIINPNVLALMDAVASFKVLSMEDVNCESYIARFANRNEKTIVQQGTGTAESQASNAEMNIEEAVLKGLKNETRALAEKLLETHTEEEVINKELIPALDHVGELYEKQVIFLPQLISSANAATAAFDMIKERIHAKDDGENVSSGTIVICTVKGDIHDIGKNIVKVILENYGYRMIDLGRDVPPEKVVEAAVTHKAGLVGLSALMTTTLPAMEETIEALHREVPEVKIMVGGAVLTPEFAQKMGADYYCVDARASVAVAKEVFGGA</sequence>